<dbReference type="OrthoDB" id="2500430at2759"/>
<name>A0A5B0LJB0_PUCGR</name>
<proteinExistence type="predicted"/>
<gene>
    <name evidence="1" type="ORF">PGT21_012012</name>
</gene>
<dbReference type="EMBL" id="VSWC01000197">
    <property type="protein sequence ID" value="KAA1064692.1"/>
    <property type="molecule type" value="Genomic_DNA"/>
</dbReference>
<dbReference type="AlphaFoldDB" id="A0A5B0LJB0"/>
<organism evidence="1 2">
    <name type="scientific">Puccinia graminis f. sp. tritici</name>
    <dbReference type="NCBI Taxonomy" id="56615"/>
    <lineage>
        <taxon>Eukaryota</taxon>
        <taxon>Fungi</taxon>
        <taxon>Dikarya</taxon>
        <taxon>Basidiomycota</taxon>
        <taxon>Pucciniomycotina</taxon>
        <taxon>Pucciniomycetes</taxon>
        <taxon>Pucciniales</taxon>
        <taxon>Pucciniaceae</taxon>
        <taxon>Puccinia</taxon>
    </lineage>
</organism>
<evidence type="ECO:0000313" key="2">
    <source>
        <dbReference type="Proteomes" id="UP000324748"/>
    </source>
</evidence>
<comment type="caution">
    <text evidence="1">The sequence shown here is derived from an EMBL/GenBank/DDBJ whole genome shotgun (WGS) entry which is preliminary data.</text>
</comment>
<accession>A0A5B0LJB0</accession>
<reference evidence="1 2" key="1">
    <citation type="submission" date="2019-05" db="EMBL/GenBank/DDBJ databases">
        <title>Emergence of the Ug99 lineage of the wheat stem rust pathogen through somatic hybridization.</title>
        <authorList>
            <person name="Li F."/>
            <person name="Upadhyaya N.M."/>
            <person name="Sperschneider J."/>
            <person name="Matny O."/>
            <person name="Nguyen-Phuc H."/>
            <person name="Mago R."/>
            <person name="Raley C."/>
            <person name="Miller M.E."/>
            <person name="Silverstein K.A.T."/>
            <person name="Henningsen E."/>
            <person name="Hirsch C.D."/>
            <person name="Visser B."/>
            <person name="Pretorius Z.A."/>
            <person name="Steffenson B.J."/>
            <person name="Schwessinger B."/>
            <person name="Dodds P.N."/>
            <person name="Figueroa M."/>
        </authorList>
    </citation>
    <scope>NUCLEOTIDE SEQUENCE [LARGE SCALE GENOMIC DNA]</scope>
    <source>
        <strain evidence="1">21-0</strain>
    </source>
</reference>
<keyword evidence="2" id="KW-1185">Reference proteome</keyword>
<evidence type="ECO:0000313" key="1">
    <source>
        <dbReference type="EMBL" id="KAA1064692.1"/>
    </source>
</evidence>
<dbReference type="Proteomes" id="UP000324748">
    <property type="component" value="Unassembled WGS sequence"/>
</dbReference>
<protein>
    <submittedName>
        <fullName evidence="1">Uncharacterized protein</fullName>
    </submittedName>
</protein>
<sequence>MDMTNFSWDHFGSTNLSTLFTNQNGPGWTEGIRLELDPNGIDMFGRLVHYKIHETEVISESEKGRVVKADLLDTPNIHLMIVKCSTKCQHPSLSHLPFPIYQARSYAAARQFLALFTNSVLTSSVAASDLKNLAQNLRISQAFPMYPDPQHPERSYSDFPERDNDVRASFEAYPKKVFFVEEYITGTWKTLLDPDTFNT</sequence>